<reference evidence="2" key="1">
    <citation type="submission" date="2022-09" db="EMBL/GenBank/DDBJ databases">
        <title>Culturomic study of gut microbiota in children with autism spectrum disorder.</title>
        <authorList>
            <person name="Efimov B.A."/>
            <person name="Chaplin A.V."/>
            <person name="Sokolova S.R."/>
            <person name="Pikina A.P."/>
            <person name="Korzhanova M."/>
            <person name="Belova V."/>
            <person name="Korostin D."/>
        </authorList>
    </citation>
    <scope>NUCLEOTIDE SEQUENCE</scope>
    <source>
        <strain evidence="2">ASD5510</strain>
    </source>
</reference>
<evidence type="ECO:0000313" key="3">
    <source>
        <dbReference type="Proteomes" id="UP001065549"/>
    </source>
</evidence>
<dbReference type="Gene3D" id="2.60.320.10">
    <property type="entry name" value="N-utilization substance G protein NusG, insert domain"/>
    <property type="match status" value="1"/>
</dbReference>
<dbReference type="InterPro" id="IPR038690">
    <property type="entry name" value="NusG_2_sf"/>
</dbReference>
<dbReference type="Pfam" id="PF07009">
    <property type="entry name" value="NusG_II"/>
    <property type="match status" value="1"/>
</dbReference>
<dbReference type="CDD" id="cd09911">
    <property type="entry name" value="Lin0431_like"/>
    <property type="match status" value="1"/>
</dbReference>
<dbReference type="RefSeq" id="WP_148395995.1">
    <property type="nucleotide sequence ID" value="NZ_JAOSHN010000001.1"/>
</dbReference>
<evidence type="ECO:0000313" key="2">
    <source>
        <dbReference type="EMBL" id="MCU7379450.1"/>
    </source>
</evidence>
<gene>
    <name evidence="1" type="ORF">OBO34_00870</name>
    <name evidence="2" type="ORF">OBO34_13965</name>
</gene>
<keyword evidence="3" id="KW-1185">Reference proteome</keyword>
<dbReference type="AlphaFoldDB" id="A0A9J6QT70"/>
<accession>A0A9J6QT70</accession>
<protein>
    <submittedName>
        <fullName evidence="2">NusG domain II-containing protein</fullName>
    </submittedName>
</protein>
<evidence type="ECO:0000313" key="1">
    <source>
        <dbReference type="EMBL" id="MCU7376901.1"/>
    </source>
</evidence>
<dbReference type="Proteomes" id="UP001065549">
    <property type="component" value="Unassembled WGS sequence"/>
</dbReference>
<dbReference type="EMBL" id="JAOSHN010000005">
    <property type="protein sequence ID" value="MCU7379450.1"/>
    <property type="molecule type" value="Genomic_DNA"/>
</dbReference>
<dbReference type="PROSITE" id="PS51257">
    <property type="entry name" value="PROKAR_LIPOPROTEIN"/>
    <property type="match status" value="1"/>
</dbReference>
<name>A0A9J6QT70_9FIRM</name>
<sequence length="120" mass="13201">MIRKADVILALLLIVFGLGCSYALTTGEETGQMVRISVNGDEYANYSLSENRTITIDQNDHINKITIKDGAVSMTFSDCKGQDCVHQGKITKTSQSIVCLPNKIVIEIEGDNQEYDAISR</sequence>
<organism evidence="2 3">
    <name type="scientific">Hominibacterium faecale</name>
    <dbReference type="NCBI Taxonomy" id="2839743"/>
    <lineage>
        <taxon>Bacteria</taxon>
        <taxon>Bacillati</taxon>
        <taxon>Bacillota</taxon>
        <taxon>Clostridia</taxon>
        <taxon>Peptostreptococcales</taxon>
        <taxon>Anaerovoracaceae</taxon>
        <taxon>Hominibacterium</taxon>
    </lineage>
</organism>
<proteinExistence type="predicted"/>
<dbReference type="EMBL" id="JAOSHN010000001">
    <property type="protein sequence ID" value="MCU7376901.1"/>
    <property type="molecule type" value="Genomic_DNA"/>
</dbReference>
<comment type="caution">
    <text evidence="2">The sequence shown here is derived from an EMBL/GenBank/DDBJ whole genome shotgun (WGS) entry which is preliminary data.</text>
</comment>